<feature type="transmembrane region" description="Helical" evidence="1">
    <location>
        <begin position="36"/>
        <end position="59"/>
    </location>
</feature>
<keyword evidence="1" id="KW-0812">Transmembrane</keyword>
<comment type="caution">
    <text evidence="2">The sequence shown here is derived from an EMBL/GenBank/DDBJ whole genome shotgun (WGS) entry which is preliminary data.</text>
</comment>
<keyword evidence="3" id="KW-1185">Reference proteome</keyword>
<evidence type="ECO:0000313" key="3">
    <source>
        <dbReference type="Proteomes" id="UP001341840"/>
    </source>
</evidence>
<organism evidence="2 3">
    <name type="scientific">Stylosanthes scabra</name>
    <dbReference type="NCBI Taxonomy" id="79078"/>
    <lineage>
        <taxon>Eukaryota</taxon>
        <taxon>Viridiplantae</taxon>
        <taxon>Streptophyta</taxon>
        <taxon>Embryophyta</taxon>
        <taxon>Tracheophyta</taxon>
        <taxon>Spermatophyta</taxon>
        <taxon>Magnoliopsida</taxon>
        <taxon>eudicotyledons</taxon>
        <taxon>Gunneridae</taxon>
        <taxon>Pentapetalae</taxon>
        <taxon>rosids</taxon>
        <taxon>fabids</taxon>
        <taxon>Fabales</taxon>
        <taxon>Fabaceae</taxon>
        <taxon>Papilionoideae</taxon>
        <taxon>50 kb inversion clade</taxon>
        <taxon>dalbergioids sensu lato</taxon>
        <taxon>Dalbergieae</taxon>
        <taxon>Pterocarpus clade</taxon>
        <taxon>Stylosanthes</taxon>
    </lineage>
</organism>
<keyword evidence="1" id="KW-0472">Membrane</keyword>
<name>A0ABU6YCS7_9FABA</name>
<evidence type="ECO:0000256" key="1">
    <source>
        <dbReference type="SAM" id="Phobius"/>
    </source>
</evidence>
<accession>A0ABU6YCS7</accession>
<sequence length="104" mass="11998">MNKNKPQIPASKHKPYTQILTHINSSSMWLTESKRFFTSLCSFVVFKVGFVLFFHDFFYELSSIFSLSNLKFIPISSVHIKYSNLIRSTLILSNQPMCIPISST</sequence>
<dbReference type="Proteomes" id="UP001341840">
    <property type="component" value="Unassembled WGS sequence"/>
</dbReference>
<protein>
    <submittedName>
        <fullName evidence="2">Uncharacterized protein</fullName>
    </submittedName>
</protein>
<keyword evidence="1" id="KW-1133">Transmembrane helix</keyword>
<gene>
    <name evidence="2" type="ORF">PIB30_038347</name>
</gene>
<evidence type="ECO:0000313" key="2">
    <source>
        <dbReference type="EMBL" id="MED6207721.1"/>
    </source>
</evidence>
<proteinExistence type="predicted"/>
<dbReference type="EMBL" id="JASCZI010241853">
    <property type="protein sequence ID" value="MED6207721.1"/>
    <property type="molecule type" value="Genomic_DNA"/>
</dbReference>
<reference evidence="2 3" key="1">
    <citation type="journal article" date="2023" name="Plants (Basel)">
        <title>Bridging the Gap: Combining Genomics and Transcriptomics Approaches to Understand Stylosanthes scabra, an Orphan Legume from the Brazilian Caatinga.</title>
        <authorList>
            <person name="Ferreira-Neto J.R.C."/>
            <person name="da Silva M.D."/>
            <person name="Binneck E."/>
            <person name="de Melo N.F."/>
            <person name="da Silva R.H."/>
            <person name="de Melo A.L.T.M."/>
            <person name="Pandolfi V."/>
            <person name="Bustamante F.O."/>
            <person name="Brasileiro-Vidal A.C."/>
            <person name="Benko-Iseppon A.M."/>
        </authorList>
    </citation>
    <scope>NUCLEOTIDE SEQUENCE [LARGE SCALE GENOMIC DNA]</scope>
    <source>
        <tissue evidence="2">Leaves</tissue>
    </source>
</reference>